<dbReference type="InParanoid" id="F4RQ66"/>
<dbReference type="STRING" id="747676.F4RQ66"/>
<feature type="compositionally biased region" description="Polar residues" evidence="1">
    <location>
        <begin position="100"/>
        <end position="113"/>
    </location>
</feature>
<evidence type="ECO:0000313" key="3">
    <source>
        <dbReference type="Proteomes" id="UP000001072"/>
    </source>
</evidence>
<accession>F4RQ66</accession>
<proteinExistence type="predicted"/>
<organism evidence="3">
    <name type="scientific">Melampsora larici-populina (strain 98AG31 / pathotype 3-4-7)</name>
    <name type="common">Poplar leaf rust fungus</name>
    <dbReference type="NCBI Taxonomy" id="747676"/>
    <lineage>
        <taxon>Eukaryota</taxon>
        <taxon>Fungi</taxon>
        <taxon>Dikarya</taxon>
        <taxon>Basidiomycota</taxon>
        <taxon>Pucciniomycotina</taxon>
        <taxon>Pucciniomycetes</taxon>
        <taxon>Pucciniales</taxon>
        <taxon>Melampsoraceae</taxon>
        <taxon>Melampsora</taxon>
    </lineage>
</organism>
<dbReference type="EMBL" id="GL883113">
    <property type="protein sequence ID" value="EGG05353.1"/>
    <property type="molecule type" value="Genomic_DNA"/>
</dbReference>
<dbReference type="SUPFAM" id="SSF50044">
    <property type="entry name" value="SH3-domain"/>
    <property type="match status" value="1"/>
</dbReference>
<dbReference type="AlphaFoldDB" id="F4RQ66"/>
<dbReference type="OrthoDB" id="5340910at2759"/>
<dbReference type="GeneID" id="18923219"/>
<evidence type="ECO:0000313" key="2">
    <source>
        <dbReference type="EMBL" id="EGG05353.1"/>
    </source>
</evidence>
<feature type="region of interest" description="Disordered" evidence="1">
    <location>
        <begin position="623"/>
        <end position="664"/>
    </location>
</feature>
<feature type="compositionally biased region" description="Basic and acidic residues" evidence="1">
    <location>
        <begin position="81"/>
        <end position="99"/>
    </location>
</feature>
<dbReference type="RefSeq" id="XP_007411275.1">
    <property type="nucleotide sequence ID" value="XM_007411213.1"/>
</dbReference>
<feature type="compositionally biased region" description="Polar residues" evidence="1">
    <location>
        <begin position="160"/>
        <end position="181"/>
    </location>
</feature>
<dbReference type="HOGENOM" id="CLU_404933_0_0_1"/>
<keyword evidence="3" id="KW-1185">Reference proteome</keyword>
<feature type="compositionally biased region" description="Polar residues" evidence="1">
    <location>
        <begin position="639"/>
        <end position="650"/>
    </location>
</feature>
<gene>
    <name evidence="2" type="ORF">MELLADRAFT_107604</name>
</gene>
<dbReference type="Proteomes" id="UP000001072">
    <property type="component" value="Unassembled WGS sequence"/>
</dbReference>
<dbReference type="Gene3D" id="2.30.30.40">
    <property type="entry name" value="SH3 Domains"/>
    <property type="match status" value="1"/>
</dbReference>
<dbReference type="eggNOG" id="ENOG502S9NZ">
    <property type="taxonomic scope" value="Eukaryota"/>
</dbReference>
<evidence type="ECO:0000256" key="1">
    <source>
        <dbReference type="SAM" id="MobiDB-lite"/>
    </source>
</evidence>
<feature type="region of interest" description="Disordered" evidence="1">
    <location>
        <begin position="81"/>
        <end position="217"/>
    </location>
</feature>
<dbReference type="InterPro" id="IPR036028">
    <property type="entry name" value="SH3-like_dom_sf"/>
</dbReference>
<sequence>MSGGYSGGSWESGCGSIRLVAWTRSPITTEYALESVNASHSFILSKAVLNSLRMEKLRRGQFASNPAISNQIELLRTRAVESEDELSKMDKRQNPDHPSRPTTENAHQTTSKPASDPKEHVKSPPTQKKSQNKQHNEPTKPHKTTHTATNKKEQHRPNHSHNQQANQKHVPQRQGSNQKHVPSTKHPNNHKQHPPPHQPVAAVQHKAPPPPAAPVHQPVVKPAVVPRPHNVAPAPVQQDKVLPPPQVAAPLPVGNQNPVPIPVPIVKPENTSDKALPTLPVVSAVTTPNNSATVPVQDEGKNTSQGSSYSTLAVQNGNNTHNSNVTSPFVDPTPPEKVWGQSAISDSTTTGLSKAEKAAVIFCVPLGALILSAALYKLWKIRRSKRSRVESILVTRSRPTTISDVIGGHEAEESSFGHHSAFHSMQNGSQRNSSYHSANTPPMPINVAMPMINRGSDEKLKEKPINRKHELMEPNLNIRGNDLAFIRQSEETGYEDSLETRVMSHDANSQSGNIAIVARTFDPFLPDELVINPGDRVRVEMVYDDGWCFGTNLDADRHRTSGGSAVVSTGVFPQDCLQRPTDTDSVSDRSLPDANASCLNTYHTFGNPESGTIECLETTQQSPIHFTPRSNKVPDNLKSDQTPKPTPTKSLSEKPPRVSSMIQDRDTQLLQELDTALNL</sequence>
<protein>
    <recommendedName>
        <fullName evidence="4">SH3 domain-containing protein</fullName>
    </recommendedName>
</protein>
<dbReference type="KEGG" id="mlr:MELLADRAFT_107604"/>
<evidence type="ECO:0008006" key="4">
    <source>
        <dbReference type="Google" id="ProtNLM"/>
    </source>
</evidence>
<dbReference type="VEuPathDB" id="FungiDB:MELLADRAFT_107604"/>
<reference evidence="3" key="1">
    <citation type="journal article" date="2011" name="Proc. Natl. Acad. Sci. U.S.A.">
        <title>Obligate biotrophy features unraveled by the genomic analysis of rust fungi.</title>
        <authorList>
            <person name="Duplessis S."/>
            <person name="Cuomo C.A."/>
            <person name="Lin Y.-C."/>
            <person name="Aerts A."/>
            <person name="Tisserant E."/>
            <person name="Veneault-Fourrey C."/>
            <person name="Joly D.L."/>
            <person name="Hacquard S."/>
            <person name="Amselem J."/>
            <person name="Cantarel B.L."/>
            <person name="Chiu R."/>
            <person name="Coutinho P.M."/>
            <person name="Feau N."/>
            <person name="Field M."/>
            <person name="Frey P."/>
            <person name="Gelhaye E."/>
            <person name="Goldberg J."/>
            <person name="Grabherr M.G."/>
            <person name="Kodira C.D."/>
            <person name="Kohler A."/>
            <person name="Kuees U."/>
            <person name="Lindquist E.A."/>
            <person name="Lucas S.M."/>
            <person name="Mago R."/>
            <person name="Mauceli E."/>
            <person name="Morin E."/>
            <person name="Murat C."/>
            <person name="Pangilinan J.L."/>
            <person name="Park R."/>
            <person name="Pearson M."/>
            <person name="Quesneville H."/>
            <person name="Rouhier N."/>
            <person name="Sakthikumar S."/>
            <person name="Salamov A.A."/>
            <person name="Schmutz J."/>
            <person name="Selles B."/>
            <person name="Shapiro H."/>
            <person name="Tanguay P."/>
            <person name="Tuskan G.A."/>
            <person name="Henrissat B."/>
            <person name="Van de Peer Y."/>
            <person name="Rouze P."/>
            <person name="Ellis J.G."/>
            <person name="Dodds P.N."/>
            <person name="Schein J.E."/>
            <person name="Zhong S."/>
            <person name="Hamelin R.C."/>
            <person name="Grigoriev I.V."/>
            <person name="Szabo L.J."/>
            <person name="Martin F."/>
        </authorList>
    </citation>
    <scope>NUCLEOTIDE SEQUENCE [LARGE SCALE GENOMIC DNA]</scope>
    <source>
        <strain evidence="3">98AG31 / pathotype 3-4-7</strain>
    </source>
</reference>
<name>F4RQ66_MELLP</name>